<accession>A0A4R8G0I6</accession>
<organism evidence="2 3">
    <name type="scientific">Modicisalibacter xianhensis</name>
    <dbReference type="NCBI Taxonomy" id="442341"/>
    <lineage>
        <taxon>Bacteria</taxon>
        <taxon>Pseudomonadati</taxon>
        <taxon>Pseudomonadota</taxon>
        <taxon>Gammaproteobacteria</taxon>
        <taxon>Oceanospirillales</taxon>
        <taxon>Halomonadaceae</taxon>
        <taxon>Modicisalibacter</taxon>
    </lineage>
</organism>
<comment type="caution">
    <text evidence="2">The sequence shown here is derived from an EMBL/GenBank/DDBJ whole genome shotgun (WGS) entry which is preliminary data.</text>
</comment>
<dbReference type="Proteomes" id="UP000294489">
    <property type="component" value="Unassembled WGS sequence"/>
</dbReference>
<name>A0A4R8G0I6_9GAMM</name>
<dbReference type="RefSeq" id="WP_134015317.1">
    <property type="nucleotide sequence ID" value="NZ_SOEC01000001.1"/>
</dbReference>
<dbReference type="OrthoDB" id="6168609at2"/>
<proteinExistence type="predicted"/>
<evidence type="ECO:0000256" key="1">
    <source>
        <dbReference type="SAM" id="MobiDB-lite"/>
    </source>
</evidence>
<evidence type="ECO:0000313" key="3">
    <source>
        <dbReference type="Proteomes" id="UP000294489"/>
    </source>
</evidence>
<evidence type="ECO:0000313" key="2">
    <source>
        <dbReference type="EMBL" id="TDX33017.1"/>
    </source>
</evidence>
<reference evidence="2 3" key="1">
    <citation type="submission" date="2019-03" db="EMBL/GenBank/DDBJ databases">
        <title>Freshwater and sediment microbial communities from various areas in North America, analyzing microbe dynamics in response to fracking.</title>
        <authorList>
            <person name="Lamendella R."/>
        </authorList>
    </citation>
    <scope>NUCLEOTIDE SEQUENCE [LARGE SCALE GENOMIC DNA]</scope>
    <source>
        <strain evidence="2 3">6_TX</strain>
    </source>
</reference>
<feature type="region of interest" description="Disordered" evidence="1">
    <location>
        <begin position="44"/>
        <end position="71"/>
    </location>
</feature>
<gene>
    <name evidence="2" type="ORF">DFO67_101314</name>
</gene>
<sequence>MSDFDRLIRNLARAGALAARARQGDKQVIDELIDSLQAYAGASAETYEGEASTRQEQEPAQPEERPNAGLDKTIDDYRATKEAMAAIIDKHMLAAFEEIEALYGTTPTDVTLQINAQSLEGRYPKGRYTGSDVRLGGD</sequence>
<feature type="compositionally biased region" description="Basic and acidic residues" evidence="1">
    <location>
        <begin position="51"/>
        <end position="71"/>
    </location>
</feature>
<protein>
    <submittedName>
        <fullName evidence="2">Uncharacterized protein</fullName>
    </submittedName>
</protein>
<dbReference type="AlphaFoldDB" id="A0A4R8G0I6"/>
<dbReference type="EMBL" id="SOEC01000001">
    <property type="protein sequence ID" value="TDX33017.1"/>
    <property type="molecule type" value="Genomic_DNA"/>
</dbReference>